<keyword evidence="4 5" id="KW-0560">Oxidoreductase</keyword>
<feature type="domain" description="Amine oxidase" evidence="7">
    <location>
        <begin position="13"/>
        <end position="483"/>
    </location>
</feature>
<gene>
    <name evidence="8" type="primary">carC</name>
    <name evidence="8" type="ORF">Pla175_40220</name>
</gene>
<dbReference type="GO" id="GO:0016627">
    <property type="term" value="F:oxidoreductase activity, acting on the CH-CH group of donors"/>
    <property type="evidence" value="ECO:0007669"/>
    <property type="project" value="UniProtKB-ARBA"/>
</dbReference>
<dbReference type="PANTHER" id="PTHR43734:SF1">
    <property type="entry name" value="PHYTOENE DESATURASE"/>
    <property type="match status" value="1"/>
</dbReference>
<dbReference type="RefSeq" id="WP_197527009.1">
    <property type="nucleotide sequence ID" value="NZ_CP036291.1"/>
</dbReference>
<evidence type="ECO:0000256" key="3">
    <source>
        <dbReference type="ARBA" id="ARBA00022746"/>
    </source>
</evidence>
<protein>
    <submittedName>
        <fullName evidence="8">All-trans-zeta-carotene desaturase</fullName>
        <ecNumber evidence="8">1.3.99.26</ecNumber>
    </submittedName>
</protein>
<feature type="compositionally biased region" description="Basic residues" evidence="6">
    <location>
        <begin position="500"/>
        <end position="510"/>
    </location>
</feature>
<feature type="compositionally biased region" description="Basic and acidic residues" evidence="6">
    <location>
        <begin position="511"/>
        <end position="520"/>
    </location>
</feature>
<proteinExistence type="inferred from homology"/>
<dbReference type="GO" id="GO:0016117">
    <property type="term" value="P:carotenoid biosynthetic process"/>
    <property type="evidence" value="ECO:0007669"/>
    <property type="project" value="UniProtKB-KW"/>
</dbReference>
<dbReference type="InterPro" id="IPR014105">
    <property type="entry name" value="Carotenoid/retinoid_OxRdtase"/>
</dbReference>
<evidence type="ECO:0000256" key="6">
    <source>
        <dbReference type="SAM" id="MobiDB-lite"/>
    </source>
</evidence>
<dbReference type="SUPFAM" id="SSF51905">
    <property type="entry name" value="FAD/NAD(P)-binding domain"/>
    <property type="match status" value="1"/>
</dbReference>
<dbReference type="AlphaFoldDB" id="A0A518DGL1"/>
<evidence type="ECO:0000256" key="2">
    <source>
        <dbReference type="ARBA" id="ARBA00006046"/>
    </source>
</evidence>
<evidence type="ECO:0000256" key="4">
    <source>
        <dbReference type="ARBA" id="ARBA00023002"/>
    </source>
</evidence>
<name>A0A518DGL1_9BACT</name>
<dbReference type="Gene3D" id="3.50.50.60">
    <property type="entry name" value="FAD/NAD(P)-binding domain"/>
    <property type="match status" value="2"/>
</dbReference>
<comment type="pathway">
    <text evidence="1 5">Carotenoid biosynthesis.</text>
</comment>
<dbReference type="EC" id="1.3.99.26" evidence="8"/>
<evidence type="ECO:0000256" key="1">
    <source>
        <dbReference type="ARBA" id="ARBA00004829"/>
    </source>
</evidence>
<dbReference type="Proteomes" id="UP000317429">
    <property type="component" value="Chromosome"/>
</dbReference>
<dbReference type="PANTHER" id="PTHR43734">
    <property type="entry name" value="PHYTOENE DESATURASE"/>
    <property type="match status" value="1"/>
</dbReference>
<comment type="similarity">
    <text evidence="2 5">Belongs to the carotenoid/retinoid oxidoreductase family.</text>
</comment>
<evidence type="ECO:0000259" key="7">
    <source>
        <dbReference type="Pfam" id="PF01593"/>
    </source>
</evidence>
<dbReference type="InterPro" id="IPR002937">
    <property type="entry name" value="Amino_oxidase"/>
</dbReference>
<dbReference type="InterPro" id="IPR036188">
    <property type="entry name" value="FAD/NAD-bd_sf"/>
</dbReference>
<evidence type="ECO:0000256" key="5">
    <source>
        <dbReference type="RuleBase" id="RU362075"/>
    </source>
</evidence>
<dbReference type="KEGG" id="pnd:Pla175_40220"/>
<reference evidence="8 9" key="1">
    <citation type="submission" date="2019-02" db="EMBL/GenBank/DDBJ databases">
        <title>Deep-cultivation of Planctomycetes and their phenomic and genomic characterization uncovers novel biology.</title>
        <authorList>
            <person name="Wiegand S."/>
            <person name="Jogler M."/>
            <person name="Boedeker C."/>
            <person name="Pinto D."/>
            <person name="Vollmers J."/>
            <person name="Rivas-Marin E."/>
            <person name="Kohn T."/>
            <person name="Peeters S.H."/>
            <person name="Heuer A."/>
            <person name="Rast P."/>
            <person name="Oberbeckmann S."/>
            <person name="Bunk B."/>
            <person name="Jeske O."/>
            <person name="Meyerdierks A."/>
            <person name="Storesund J.E."/>
            <person name="Kallscheuer N."/>
            <person name="Luecker S."/>
            <person name="Lage O.M."/>
            <person name="Pohl T."/>
            <person name="Merkel B.J."/>
            <person name="Hornburger P."/>
            <person name="Mueller R.-W."/>
            <person name="Bruemmer F."/>
            <person name="Labrenz M."/>
            <person name="Spormann A.M."/>
            <person name="Op den Camp H."/>
            <person name="Overmann J."/>
            <person name="Amann R."/>
            <person name="Jetten M.S.M."/>
            <person name="Mascher T."/>
            <person name="Medema M.H."/>
            <person name="Devos D.P."/>
            <person name="Kaster A.-K."/>
            <person name="Ovreas L."/>
            <person name="Rohde M."/>
            <person name="Galperin M.Y."/>
            <person name="Jogler C."/>
        </authorList>
    </citation>
    <scope>NUCLEOTIDE SEQUENCE [LARGE SCALE GENOMIC DNA]</scope>
    <source>
        <strain evidence="8 9">Pla175</strain>
    </source>
</reference>
<dbReference type="Pfam" id="PF01593">
    <property type="entry name" value="Amino_oxidase"/>
    <property type="match status" value="1"/>
</dbReference>
<accession>A0A518DGL1</accession>
<feature type="region of interest" description="Disordered" evidence="6">
    <location>
        <begin position="498"/>
        <end position="520"/>
    </location>
</feature>
<dbReference type="PROSITE" id="PS00982">
    <property type="entry name" value="PHYTOENE_DH"/>
    <property type="match status" value="1"/>
</dbReference>
<keyword evidence="9" id="KW-1185">Reference proteome</keyword>
<sequence>MSQHVVIVGAGPGGLAAAMLLAKSGVRTTVVEAQPYVGGRTSTLHDQGYCFDRGPTFFLYPRILQEIFATCGYDLFEECPMARLDPQYRLVFGEGGQLDATPNVDRMEAEVARFAPGDERGLRPFLAENRKKLDHFQPILESPFYKMADLLRPEVMRSAHLLRPWRSLYHEVGRFFKDPRLRLAFTFQGKYLGMSPFQCPSLFSILAYLEYEYGVFHPMGGCGAVSERMAQIVRDLGGEVLTDQPVESIQFAGRRAVGVTTPSGPIACDALVINADFAQAMHSLVPNGLRRRWTDAKLQQKRYSCSTFMLYLGLKGEQPELPHHTIYLSKSYRENLLNIESRHRLDPDPSFYVQNASVTDQSLAPPGDSTLYMLVPTSQMHANIDWTQERDRFRALAIRQLSKIGLNNVAGRIRVEHVVTPADWQNGCRIFRGATFNLAHNLGQMLYWRPHNRFEDLDGVYLVGGGTHPGSGLPTIYSSARITTDSLLADLGVVAPDKHRTAKTPRAPRRAKTEAVESLN</sequence>
<dbReference type="NCBIfam" id="TIGR02734">
    <property type="entry name" value="crtI_fam"/>
    <property type="match status" value="1"/>
</dbReference>
<keyword evidence="3 5" id="KW-0125">Carotenoid biosynthesis</keyword>
<dbReference type="InterPro" id="IPR008150">
    <property type="entry name" value="Phytoene_DH_bac_CS"/>
</dbReference>
<dbReference type="PRINTS" id="PR00419">
    <property type="entry name" value="ADXRDTASE"/>
</dbReference>
<dbReference type="EMBL" id="CP036291">
    <property type="protein sequence ID" value="QDU90613.1"/>
    <property type="molecule type" value="Genomic_DNA"/>
</dbReference>
<organism evidence="8 9">
    <name type="scientific">Pirellulimonas nuda</name>
    <dbReference type="NCBI Taxonomy" id="2528009"/>
    <lineage>
        <taxon>Bacteria</taxon>
        <taxon>Pseudomonadati</taxon>
        <taxon>Planctomycetota</taxon>
        <taxon>Planctomycetia</taxon>
        <taxon>Pirellulales</taxon>
        <taxon>Lacipirellulaceae</taxon>
        <taxon>Pirellulimonas</taxon>
    </lineage>
</organism>
<evidence type="ECO:0000313" key="9">
    <source>
        <dbReference type="Proteomes" id="UP000317429"/>
    </source>
</evidence>
<evidence type="ECO:0000313" key="8">
    <source>
        <dbReference type="EMBL" id="QDU90613.1"/>
    </source>
</evidence>